<dbReference type="GO" id="GO:0048513">
    <property type="term" value="P:animal organ development"/>
    <property type="evidence" value="ECO:0007669"/>
    <property type="project" value="UniProtKB-ARBA"/>
</dbReference>
<dbReference type="FunFam" id="2.10.25.10:FF:000095">
    <property type="entry name" value="Notch, isoform B"/>
    <property type="match status" value="1"/>
</dbReference>
<dbReference type="InterPro" id="IPR050372">
    <property type="entry name" value="Neurexin-related_CASP"/>
</dbReference>
<keyword evidence="8" id="KW-0221">Differentiation</keyword>
<evidence type="ECO:0000259" key="15">
    <source>
        <dbReference type="PROSITE" id="PS50026"/>
    </source>
</evidence>
<dbReference type="PROSITE" id="PS01186">
    <property type="entry name" value="EGF_2"/>
    <property type="match status" value="1"/>
</dbReference>
<evidence type="ECO:0000256" key="3">
    <source>
        <dbReference type="ARBA" id="ARBA00022490"/>
    </source>
</evidence>
<dbReference type="Pfam" id="PF07648">
    <property type="entry name" value="Kazal_2"/>
    <property type="match status" value="4"/>
</dbReference>
<sequence>MCGVGGVCLERQGRPVCECPQCPPQEDPVCGEDGISYDNECELRAEGCRTQRKLNIRYPGKCRGCENKNCEFYSVCEADEKGKGQCICPEACDKVESKVCGSNGVTYINECVLKVAACQQQQNIAVASRGDCELCKGIQCHYGARCEAGQCVCPTFCPETIEHVCSSDGLTYENECLMQQAACGQDVPIKVVFVGPCEEAHANNSTGASAAALVHPQKKQSTCQDTQFGCCRDNITPAQGVNMAGCPYQCKCHKLGSSSNVCNPKNGKCQCKPGVGGLKCDLCKSGYWGLPFIHYGKMGCTPCGCSVFGSARNDCDQRSGQCVCKPGVTGKKCTVCPDDLVLGPKGCKLKNKKVVIPATCREHDCYFGGECDDAAGIAKCVCKNDCQKELLLGPKVCGSDGKTYASECHVQLTACETQEDVVVMSLGSCPVLENQSDGTDASPLRRSAMLSHSPYDTNEIEHNDIFHEYIVEGITLEDNSLNISNSILSVPPPTPVTIAAFGLLGSICYKNKDCSVPYSQCQSSICTCRTGYTQSTDRQTCVGTTPSRKEVEGACRKQPCQKGGTCHEEGRGQYSCQCPPRATGVHCEEELPLPYQTPAFSGTSFIEISKIKAYNKVQIELEFRTFTENGILLYSQQQKEGSGDFISLSLVDGYVEFRYNLGSGPVVIRSHQQVEISKYHRVVAKRYQRDGVLQLDNFEDATGKAPGRLRSLDLRGPTFIGYVPTQEKRVWENTGTSKGLVGCIRKLRINGRPINLVWPGSRHVIRVQKVDECSNSPCAQLPCQNQGSCRPTDDVNFKCLCVEGFTGDHCEIRIDPCQSQPCQGGSTCVSQSSDEFHCKCSPGRSGNLCEKVEQVLQEFVIPDFDGDSYLELPTLENIGKSFAIEIWFMARSPNGVILYNAQKRANNVTTPDFISINLQDGHVEFSFNLGRGRARIVSHEAITLNTWHVVKARRKKRRGSLQVDRGRRVKGKSRPGEIELNLSTPLYLGGLRDYNAVVPASGVNKGLDGAIQRLMINNEVQENLYELSVGGRGVKKFSGAPCLFNPCQNGGVCQPILNNFRCKCFAAFTGKLCEKSVDENEVMRPVRFDGKTFFKFPNVVYNAQKSQINNQFELSFRATSSDGLLLWLNKGSSLLQDYFALAIVEGQVELSFNLGKETTPLTVKSKVHVDDGQWHTVIVHRRRRLGVLRVDRERPVKIVAANGGTTLNTNGKLLIGGSSSVPPGLPRSYYKGFQGCVDSIQVENIPLNLAKRENGPPVNFCSEMR</sequence>
<evidence type="ECO:0000256" key="13">
    <source>
        <dbReference type="PROSITE-ProRule" id="PRU00460"/>
    </source>
</evidence>
<dbReference type="CDD" id="cd00054">
    <property type="entry name" value="EGF_CA"/>
    <property type="match status" value="3"/>
</dbReference>
<feature type="domain" description="EGF-like" evidence="15">
    <location>
        <begin position="1038"/>
        <end position="1074"/>
    </location>
</feature>
<dbReference type="AlphaFoldDB" id="A0AAV2PT37"/>
<keyword evidence="19" id="KW-1185">Reference proteome</keyword>
<feature type="domain" description="EGF-like" evidence="15">
    <location>
        <begin position="774"/>
        <end position="811"/>
    </location>
</feature>
<keyword evidence="3" id="KW-0963">Cytoplasm</keyword>
<dbReference type="InterPro" id="IPR000742">
    <property type="entry name" value="EGF"/>
</dbReference>
<comment type="caution">
    <text evidence="12">Lacks conserved residue(s) required for the propagation of feature annotation.</text>
</comment>
<dbReference type="Pfam" id="PF00054">
    <property type="entry name" value="Laminin_G_1"/>
    <property type="match status" value="2"/>
</dbReference>
<evidence type="ECO:0000259" key="16">
    <source>
        <dbReference type="PROSITE" id="PS50027"/>
    </source>
</evidence>
<evidence type="ECO:0000256" key="5">
    <source>
        <dbReference type="ARBA" id="ARBA00022536"/>
    </source>
</evidence>
<feature type="disulfide bond" evidence="13">
    <location>
        <begin position="305"/>
        <end position="322"/>
    </location>
</feature>
<dbReference type="PRINTS" id="PR00011">
    <property type="entry name" value="EGFLAMININ"/>
</dbReference>
<feature type="disulfide bond" evidence="13">
    <location>
        <begin position="271"/>
        <end position="280"/>
    </location>
</feature>
<evidence type="ECO:0000256" key="11">
    <source>
        <dbReference type="ARBA" id="ARBA00023180"/>
    </source>
</evidence>
<dbReference type="CDD" id="cd00104">
    <property type="entry name" value="KAZAL_FS"/>
    <property type="match status" value="4"/>
</dbReference>
<keyword evidence="11" id="KW-0325">Glycoprotein</keyword>
<feature type="disulfide bond" evidence="12">
    <location>
        <begin position="840"/>
        <end position="849"/>
    </location>
</feature>
<feature type="domain" description="Laminin G" evidence="14">
    <location>
        <begin position="859"/>
        <end position="1042"/>
    </location>
</feature>
<dbReference type="GO" id="GO:0030154">
    <property type="term" value="P:cell differentiation"/>
    <property type="evidence" value="ECO:0007669"/>
    <property type="project" value="UniProtKB-KW"/>
</dbReference>
<evidence type="ECO:0000256" key="9">
    <source>
        <dbReference type="ARBA" id="ARBA00022837"/>
    </source>
</evidence>
<dbReference type="Proteomes" id="UP001497623">
    <property type="component" value="Unassembled WGS sequence"/>
</dbReference>
<dbReference type="Gene3D" id="3.30.60.30">
    <property type="match status" value="4"/>
</dbReference>
<evidence type="ECO:0000259" key="17">
    <source>
        <dbReference type="PROSITE" id="PS51465"/>
    </source>
</evidence>
<dbReference type="Gene3D" id="2.60.120.200">
    <property type="match status" value="3"/>
</dbReference>
<feature type="disulfide bond" evidence="12">
    <location>
        <begin position="1064"/>
        <end position="1073"/>
    </location>
</feature>
<dbReference type="SMART" id="SM00181">
    <property type="entry name" value="EGF"/>
    <property type="match status" value="7"/>
</dbReference>
<dbReference type="SUPFAM" id="SSF49899">
    <property type="entry name" value="Concanavalin A-like lectins/glucanases"/>
    <property type="match status" value="3"/>
</dbReference>
<dbReference type="CDD" id="cd00110">
    <property type="entry name" value="LamG"/>
    <property type="match status" value="3"/>
</dbReference>
<dbReference type="PROSITE" id="PS51465">
    <property type="entry name" value="KAZAL_2"/>
    <property type="match status" value="4"/>
</dbReference>
<dbReference type="InterPro" id="IPR036058">
    <property type="entry name" value="Kazal_dom_sf"/>
</dbReference>
<dbReference type="InterPro" id="IPR003645">
    <property type="entry name" value="Fol_N"/>
</dbReference>
<comment type="caution">
    <text evidence="18">The sequence shown here is derived from an EMBL/GenBank/DDBJ whole genome shotgun (WGS) entry which is preliminary data.</text>
</comment>
<dbReference type="Pfam" id="PF00053">
    <property type="entry name" value="EGF_laminin"/>
    <property type="match status" value="2"/>
</dbReference>
<keyword evidence="5 12" id="KW-0245">EGF-like domain</keyword>
<feature type="disulfide bond" evidence="13">
    <location>
        <begin position="252"/>
        <end position="269"/>
    </location>
</feature>
<dbReference type="FunFam" id="3.30.60.30:FF:000040">
    <property type="entry name" value="Agrin, putative"/>
    <property type="match status" value="1"/>
</dbReference>
<evidence type="ECO:0000256" key="10">
    <source>
        <dbReference type="ARBA" id="ARBA00023157"/>
    </source>
</evidence>
<dbReference type="PROSITE" id="PS01248">
    <property type="entry name" value="EGF_LAM_1"/>
    <property type="match status" value="1"/>
</dbReference>
<feature type="disulfide bond" evidence="13">
    <location>
        <begin position="303"/>
        <end position="315"/>
    </location>
</feature>
<comment type="subcellular location">
    <subcellularLocation>
        <location evidence="1">Cytoplasm</location>
    </subcellularLocation>
    <subcellularLocation>
        <location evidence="2">Secreted</location>
    </subcellularLocation>
</comment>
<dbReference type="SUPFAM" id="SSF100895">
    <property type="entry name" value="Kazal-type serine protease inhibitors"/>
    <property type="match status" value="4"/>
</dbReference>
<evidence type="ECO:0000313" key="19">
    <source>
        <dbReference type="Proteomes" id="UP001497623"/>
    </source>
</evidence>
<evidence type="ECO:0000256" key="7">
    <source>
        <dbReference type="ARBA" id="ARBA00022737"/>
    </source>
</evidence>
<evidence type="ECO:0000256" key="8">
    <source>
        <dbReference type="ARBA" id="ARBA00022782"/>
    </source>
</evidence>
<dbReference type="SUPFAM" id="SSF57196">
    <property type="entry name" value="EGF/Laminin"/>
    <property type="match status" value="3"/>
</dbReference>
<feature type="domain" description="EGF-like" evidence="15">
    <location>
        <begin position="813"/>
        <end position="850"/>
    </location>
</feature>
<dbReference type="GO" id="GO:0005509">
    <property type="term" value="F:calcium ion binding"/>
    <property type="evidence" value="ECO:0007669"/>
    <property type="project" value="InterPro"/>
</dbReference>
<dbReference type="InterPro" id="IPR001791">
    <property type="entry name" value="Laminin_G"/>
</dbReference>
<feature type="domain" description="Kazal-like" evidence="17">
    <location>
        <begin position="87"/>
        <end position="134"/>
    </location>
</feature>
<feature type="disulfide bond" evidence="12">
    <location>
        <begin position="578"/>
        <end position="587"/>
    </location>
</feature>
<feature type="domain" description="Kazal-like" evidence="17">
    <location>
        <begin position="381"/>
        <end position="431"/>
    </location>
</feature>
<accession>A0AAV2PT37</accession>
<evidence type="ECO:0000256" key="2">
    <source>
        <dbReference type="ARBA" id="ARBA00004613"/>
    </source>
</evidence>
<feature type="domain" description="EGF-like" evidence="15">
    <location>
        <begin position="551"/>
        <end position="588"/>
    </location>
</feature>
<name>A0AAV2PT37_MEGNR</name>
<feature type="domain" description="Laminin EGF-like" evidence="16">
    <location>
        <begin position="250"/>
        <end position="302"/>
    </location>
</feature>
<evidence type="ECO:0000256" key="6">
    <source>
        <dbReference type="ARBA" id="ARBA00022729"/>
    </source>
</evidence>
<dbReference type="SMART" id="SM00280">
    <property type="entry name" value="KAZAL"/>
    <property type="match status" value="4"/>
</dbReference>
<dbReference type="Pfam" id="PF02210">
    <property type="entry name" value="Laminin_G_2"/>
    <property type="match status" value="1"/>
</dbReference>
<dbReference type="GO" id="GO:0005576">
    <property type="term" value="C:extracellular region"/>
    <property type="evidence" value="ECO:0007669"/>
    <property type="project" value="UniProtKB-SubCell"/>
</dbReference>
<dbReference type="CDD" id="cd00055">
    <property type="entry name" value="EGF_Lam"/>
    <property type="match status" value="2"/>
</dbReference>
<feature type="domain" description="Laminin EGF-like" evidence="16">
    <location>
        <begin position="303"/>
        <end position="349"/>
    </location>
</feature>
<evidence type="ECO:0008006" key="20">
    <source>
        <dbReference type="Google" id="ProtNLM"/>
    </source>
</evidence>
<gene>
    <name evidence="18" type="ORF">MNOR_LOCUS3190</name>
</gene>
<dbReference type="PANTHER" id="PTHR15036:SF83">
    <property type="entry name" value="AGRIN"/>
    <property type="match status" value="1"/>
</dbReference>
<dbReference type="FunFam" id="2.10.25.10:FF:000425">
    <property type="entry name" value="Eyes shut homolog"/>
    <property type="match status" value="1"/>
</dbReference>
<feature type="domain" description="Laminin G" evidence="14">
    <location>
        <begin position="1083"/>
        <end position="1261"/>
    </location>
</feature>
<dbReference type="PROSITE" id="PS50027">
    <property type="entry name" value="EGF_LAM_2"/>
    <property type="match status" value="2"/>
</dbReference>
<protein>
    <recommendedName>
        <fullName evidence="20">Agrin</fullName>
    </recommendedName>
</protein>
<evidence type="ECO:0000256" key="4">
    <source>
        <dbReference type="ARBA" id="ARBA00022525"/>
    </source>
</evidence>
<organism evidence="18 19">
    <name type="scientific">Meganyctiphanes norvegica</name>
    <name type="common">Northern krill</name>
    <name type="synonym">Thysanopoda norvegica</name>
    <dbReference type="NCBI Taxonomy" id="48144"/>
    <lineage>
        <taxon>Eukaryota</taxon>
        <taxon>Metazoa</taxon>
        <taxon>Ecdysozoa</taxon>
        <taxon>Arthropoda</taxon>
        <taxon>Crustacea</taxon>
        <taxon>Multicrustacea</taxon>
        <taxon>Malacostraca</taxon>
        <taxon>Eumalacostraca</taxon>
        <taxon>Eucarida</taxon>
        <taxon>Euphausiacea</taxon>
        <taxon>Euphausiidae</taxon>
        <taxon>Meganyctiphanes</taxon>
    </lineage>
</organism>
<dbReference type="GO" id="GO:0005737">
    <property type="term" value="C:cytoplasm"/>
    <property type="evidence" value="ECO:0007669"/>
    <property type="project" value="UniProtKB-SubCell"/>
</dbReference>
<feature type="disulfide bond" evidence="12">
    <location>
        <begin position="801"/>
        <end position="810"/>
    </location>
</feature>
<feature type="domain" description="Laminin G" evidence="14">
    <location>
        <begin position="595"/>
        <end position="773"/>
    </location>
</feature>
<reference evidence="18 19" key="1">
    <citation type="submission" date="2024-05" db="EMBL/GenBank/DDBJ databases">
        <authorList>
            <person name="Wallberg A."/>
        </authorList>
    </citation>
    <scope>NUCLEOTIDE SEQUENCE [LARGE SCALE GENOMIC DNA]</scope>
</reference>
<keyword evidence="13" id="KW-0424">Laminin EGF-like domain</keyword>
<dbReference type="InterPro" id="IPR013320">
    <property type="entry name" value="ConA-like_dom_sf"/>
</dbReference>
<dbReference type="Pfam" id="PF00008">
    <property type="entry name" value="EGF"/>
    <property type="match status" value="3"/>
</dbReference>
<feature type="disulfide bond" evidence="13">
    <location>
        <begin position="250"/>
        <end position="262"/>
    </location>
</feature>
<evidence type="ECO:0000313" key="18">
    <source>
        <dbReference type="EMBL" id="CAL4063227.1"/>
    </source>
</evidence>
<dbReference type="PROSITE" id="PS50026">
    <property type="entry name" value="EGF_3"/>
    <property type="match status" value="4"/>
</dbReference>
<feature type="domain" description="Kazal-like" evidence="17">
    <location>
        <begin position="3"/>
        <end position="64"/>
    </location>
</feature>
<dbReference type="SMART" id="SM00274">
    <property type="entry name" value="FOLN"/>
    <property type="match status" value="3"/>
</dbReference>
<keyword evidence="10 12" id="KW-1015">Disulfide bond</keyword>
<dbReference type="PROSITE" id="PS50025">
    <property type="entry name" value="LAM_G_DOMAIN"/>
    <property type="match status" value="3"/>
</dbReference>
<evidence type="ECO:0000256" key="1">
    <source>
        <dbReference type="ARBA" id="ARBA00004496"/>
    </source>
</evidence>
<dbReference type="SMART" id="SM00180">
    <property type="entry name" value="EGF_Lam"/>
    <property type="match status" value="2"/>
</dbReference>
<keyword evidence="9" id="KW-0106">Calcium</keyword>
<dbReference type="InterPro" id="IPR002049">
    <property type="entry name" value="LE_dom"/>
</dbReference>
<keyword evidence="4" id="KW-0964">Secreted</keyword>
<keyword evidence="7" id="KW-0677">Repeat</keyword>
<dbReference type="PANTHER" id="PTHR15036">
    <property type="entry name" value="PIKACHURIN-LIKE PROTEIN"/>
    <property type="match status" value="1"/>
</dbReference>
<proteinExistence type="predicted"/>
<dbReference type="PROSITE" id="PS00022">
    <property type="entry name" value="EGF_1"/>
    <property type="match status" value="4"/>
</dbReference>
<feature type="disulfide bond" evidence="13">
    <location>
        <begin position="324"/>
        <end position="333"/>
    </location>
</feature>
<dbReference type="SMART" id="SM00179">
    <property type="entry name" value="EGF_CA"/>
    <property type="match status" value="4"/>
</dbReference>
<keyword evidence="6" id="KW-0732">Signal</keyword>
<dbReference type="SMART" id="SM00282">
    <property type="entry name" value="LamG"/>
    <property type="match status" value="3"/>
</dbReference>
<dbReference type="EMBL" id="CAXKWB010001060">
    <property type="protein sequence ID" value="CAL4063227.1"/>
    <property type="molecule type" value="Genomic_DNA"/>
</dbReference>
<dbReference type="Gene3D" id="2.10.25.10">
    <property type="entry name" value="Laminin"/>
    <property type="match status" value="6"/>
</dbReference>
<dbReference type="FunFam" id="2.10.25.10:FF:000118">
    <property type="entry name" value="protein delta homolog 2"/>
    <property type="match status" value="1"/>
</dbReference>
<feature type="domain" description="Kazal-like" evidence="17">
    <location>
        <begin position="152"/>
        <end position="199"/>
    </location>
</feature>
<dbReference type="InterPro" id="IPR002350">
    <property type="entry name" value="Kazal_dom"/>
</dbReference>
<evidence type="ECO:0000256" key="12">
    <source>
        <dbReference type="PROSITE-ProRule" id="PRU00076"/>
    </source>
</evidence>
<evidence type="ECO:0000259" key="14">
    <source>
        <dbReference type="PROSITE" id="PS50025"/>
    </source>
</evidence>
<dbReference type="FunFam" id="2.10.25.10:FF:000082">
    <property type="entry name" value="Laminin subunit alpha 1"/>
    <property type="match status" value="1"/>
</dbReference>
<dbReference type="InterPro" id="IPR001881">
    <property type="entry name" value="EGF-like_Ca-bd_dom"/>
</dbReference>